<reference evidence="4" key="1">
    <citation type="journal article" date="2019" name="Int. J. Syst. Evol. Microbiol.">
        <title>The Global Catalogue of Microorganisms (GCM) 10K type strain sequencing project: providing services to taxonomists for standard genome sequencing and annotation.</title>
        <authorList>
            <consortium name="The Broad Institute Genomics Platform"/>
            <consortium name="The Broad Institute Genome Sequencing Center for Infectious Disease"/>
            <person name="Wu L."/>
            <person name="Ma J."/>
        </authorList>
    </citation>
    <scope>NUCLEOTIDE SEQUENCE [LARGE SCALE GENOMIC DNA]</scope>
    <source>
        <strain evidence="4">CECT 8010</strain>
    </source>
</reference>
<gene>
    <name evidence="3" type="ORF">ACFOW1_12280</name>
</gene>
<evidence type="ECO:0000256" key="1">
    <source>
        <dbReference type="SAM" id="Phobius"/>
    </source>
</evidence>
<comment type="caution">
    <text evidence="3">The sequence shown here is derived from an EMBL/GenBank/DDBJ whole genome shotgun (WGS) entry which is preliminary data.</text>
</comment>
<evidence type="ECO:0000313" key="3">
    <source>
        <dbReference type="EMBL" id="MFC4232671.1"/>
    </source>
</evidence>
<protein>
    <recommendedName>
        <fullName evidence="2">PH domain-containing protein</fullName>
    </recommendedName>
</protein>
<dbReference type="EMBL" id="JBHSDC010000024">
    <property type="protein sequence ID" value="MFC4232671.1"/>
    <property type="molecule type" value="Genomic_DNA"/>
</dbReference>
<evidence type="ECO:0000313" key="4">
    <source>
        <dbReference type="Proteomes" id="UP001595906"/>
    </source>
</evidence>
<feature type="transmembrane region" description="Helical" evidence="1">
    <location>
        <begin position="69"/>
        <end position="88"/>
    </location>
</feature>
<evidence type="ECO:0000259" key="2">
    <source>
        <dbReference type="Pfam" id="PF26566"/>
    </source>
</evidence>
<dbReference type="Pfam" id="PF26566">
    <property type="entry name" value="PH_40"/>
    <property type="match status" value="1"/>
</dbReference>
<keyword evidence="1" id="KW-0812">Transmembrane</keyword>
<sequence>MAIKGAGKHDVSSQDDERYDYTAIDILKFILMNEFKITLKQQLRLLANAFIVPFLLTIFVLYFNLITFFIIIPFLVFFIIDTLPTILLHINYFRENKNCILIIDKEKGVLSFNKKGKDTINKISDISCLCTIKSTVYNSGKHSFGQYRFCKIVFVDSTEITVTCLMVYDIENTLKYLLDVQPINRSKLFCFVD</sequence>
<feature type="domain" description="PH" evidence="2">
    <location>
        <begin position="43"/>
        <end position="168"/>
    </location>
</feature>
<dbReference type="Proteomes" id="UP001595906">
    <property type="component" value="Unassembled WGS sequence"/>
</dbReference>
<keyword evidence="1" id="KW-1133">Transmembrane helix</keyword>
<keyword evidence="1" id="KW-0472">Membrane</keyword>
<accession>A0ABV8PZ05</accession>
<proteinExistence type="predicted"/>
<name>A0ABV8PZ05_9BACT</name>
<dbReference type="InterPro" id="IPR058916">
    <property type="entry name" value="PH_40"/>
</dbReference>
<organism evidence="3 4">
    <name type="scientific">Parasediminibacterium paludis</name>
    <dbReference type="NCBI Taxonomy" id="908966"/>
    <lineage>
        <taxon>Bacteria</taxon>
        <taxon>Pseudomonadati</taxon>
        <taxon>Bacteroidota</taxon>
        <taxon>Chitinophagia</taxon>
        <taxon>Chitinophagales</taxon>
        <taxon>Chitinophagaceae</taxon>
        <taxon>Parasediminibacterium</taxon>
    </lineage>
</organism>
<keyword evidence="4" id="KW-1185">Reference proteome</keyword>
<feature type="transmembrane region" description="Helical" evidence="1">
    <location>
        <begin position="45"/>
        <end position="63"/>
    </location>
</feature>